<accession>A0A2L2TFQ2</accession>
<evidence type="ECO:0000313" key="1">
    <source>
        <dbReference type="EMBL" id="CEI69812.1"/>
    </source>
</evidence>
<protein>
    <submittedName>
        <fullName evidence="1">Uncharacterized protein</fullName>
    </submittedName>
</protein>
<dbReference type="EMBL" id="LN649231">
    <property type="protein sequence ID" value="CEI69812.1"/>
    <property type="molecule type" value="Genomic_DNA"/>
</dbReference>
<proteinExistence type="predicted"/>
<dbReference type="AlphaFoldDB" id="A0A2L2TFQ2"/>
<evidence type="ECO:0000313" key="2">
    <source>
        <dbReference type="Proteomes" id="UP000245910"/>
    </source>
</evidence>
<keyword evidence="2" id="KW-1185">Reference proteome</keyword>
<organism evidence="1 2">
    <name type="scientific">Fusarium venenatum</name>
    <dbReference type="NCBI Taxonomy" id="56646"/>
    <lineage>
        <taxon>Eukaryota</taxon>
        <taxon>Fungi</taxon>
        <taxon>Dikarya</taxon>
        <taxon>Ascomycota</taxon>
        <taxon>Pezizomycotina</taxon>
        <taxon>Sordariomycetes</taxon>
        <taxon>Hypocreomycetidae</taxon>
        <taxon>Hypocreales</taxon>
        <taxon>Nectriaceae</taxon>
        <taxon>Fusarium</taxon>
    </lineage>
</organism>
<name>A0A2L2TFQ2_9HYPO</name>
<reference evidence="2" key="1">
    <citation type="submission" date="2014-10" db="EMBL/GenBank/DDBJ databases">
        <authorList>
            <person name="King R."/>
        </authorList>
    </citation>
    <scope>NUCLEOTIDE SEQUENCE [LARGE SCALE GENOMIC DNA]</scope>
    <source>
        <strain evidence="2">A3/5</strain>
    </source>
</reference>
<sequence length="111" mass="12193">MRSTAALRMFRQTPRMLRPVPVSYYRRRTRLATPSLSDSESSSRSLLSCTPSLSLSASLSALPATPFLASSLSTRTSVSLDRALLRVRQAAVTVRARSTKLIPKNRVTLGE</sequence>
<dbReference type="Proteomes" id="UP000245910">
    <property type="component" value="Chromosome III"/>
</dbReference>